<keyword evidence="8 14" id="KW-0658">Purine biosynthesis</keyword>
<dbReference type="Gene3D" id="3.90.600.10">
    <property type="entry name" value="Phosphoribosylglycinamide synthetase, C-terminal domain"/>
    <property type="match status" value="1"/>
</dbReference>
<evidence type="ECO:0000256" key="4">
    <source>
        <dbReference type="ARBA" id="ARBA00013255"/>
    </source>
</evidence>
<dbReference type="SMART" id="SM01209">
    <property type="entry name" value="GARS_A"/>
    <property type="match status" value="1"/>
</dbReference>
<dbReference type="KEGG" id="tra:Trad_2599"/>
<comment type="similarity">
    <text evidence="11 14">Belongs to the GARS family.</text>
</comment>
<evidence type="ECO:0000256" key="7">
    <source>
        <dbReference type="ARBA" id="ARBA00022741"/>
    </source>
</evidence>
<dbReference type="Pfam" id="PF02843">
    <property type="entry name" value="GARS_C"/>
    <property type="match status" value="1"/>
</dbReference>
<dbReference type="PANTHER" id="PTHR43472">
    <property type="entry name" value="PHOSPHORIBOSYLAMINE--GLYCINE LIGASE"/>
    <property type="match status" value="1"/>
</dbReference>
<evidence type="ECO:0000259" key="16">
    <source>
        <dbReference type="PROSITE" id="PS50975"/>
    </source>
</evidence>
<dbReference type="InterPro" id="IPR013815">
    <property type="entry name" value="ATP_grasp_subdomain_1"/>
</dbReference>
<dbReference type="NCBIfam" id="TIGR00877">
    <property type="entry name" value="purD"/>
    <property type="match status" value="1"/>
</dbReference>
<dbReference type="eggNOG" id="COG0151">
    <property type="taxonomic scope" value="Bacteria"/>
</dbReference>
<dbReference type="SUPFAM" id="SSF56059">
    <property type="entry name" value="Glutathione synthetase ATP-binding domain-like"/>
    <property type="match status" value="1"/>
</dbReference>
<dbReference type="InterPro" id="IPR020559">
    <property type="entry name" value="PRibGlycinamide_synth_CS"/>
</dbReference>
<dbReference type="Pfam" id="PF02844">
    <property type="entry name" value="GARS_N"/>
    <property type="match status" value="1"/>
</dbReference>
<name>D7CUC0_TRURR</name>
<dbReference type="GO" id="GO:0006189">
    <property type="term" value="P:'de novo' IMP biosynthetic process"/>
    <property type="evidence" value="ECO:0007669"/>
    <property type="project" value="UniProtKB-UniRule"/>
</dbReference>
<comment type="cofactor">
    <cofactor evidence="1">
        <name>Mn(2+)</name>
        <dbReference type="ChEBI" id="CHEBI:29035"/>
    </cofactor>
</comment>
<keyword evidence="9 15" id="KW-0067">ATP-binding</keyword>
<evidence type="ECO:0000256" key="10">
    <source>
        <dbReference type="ARBA" id="ARBA00023211"/>
    </source>
</evidence>
<dbReference type="HOGENOM" id="CLU_027420_3_1_0"/>
<dbReference type="RefSeq" id="WP_013179066.1">
    <property type="nucleotide sequence ID" value="NC_014221.1"/>
</dbReference>
<evidence type="ECO:0000256" key="13">
    <source>
        <dbReference type="ARBA" id="ARBA00042864"/>
    </source>
</evidence>
<dbReference type="HAMAP" id="MF_00138">
    <property type="entry name" value="GARS"/>
    <property type="match status" value="1"/>
</dbReference>
<dbReference type="EMBL" id="CP002049">
    <property type="protein sequence ID" value="ADI15705.1"/>
    <property type="molecule type" value="Genomic_DNA"/>
</dbReference>
<reference evidence="18" key="1">
    <citation type="submission" date="2010-05" db="EMBL/GenBank/DDBJ databases">
        <title>The complete genome of Truepera radiovictris DSM 17093.</title>
        <authorList>
            <consortium name="US DOE Joint Genome Institute (JGI-PGF)"/>
            <person name="Lucas S."/>
            <person name="Copeland A."/>
            <person name="Lapidus A."/>
            <person name="Glavina del Rio T."/>
            <person name="Dalin E."/>
            <person name="Tice H."/>
            <person name="Bruce D."/>
            <person name="Goodwin L."/>
            <person name="Pitluck S."/>
            <person name="Kyrpides N."/>
            <person name="Mavromatis K."/>
            <person name="Ovchinnikova G."/>
            <person name="Munk A.C."/>
            <person name="Detter J.C."/>
            <person name="Han C."/>
            <person name="Tapia R."/>
            <person name="Land M."/>
            <person name="Hauser L."/>
            <person name="Markowitz V."/>
            <person name="Cheng J.-F."/>
            <person name="Hugenholtz P."/>
            <person name="Woyke T."/>
            <person name="Wu D."/>
            <person name="Tindall B."/>
            <person name="Pomrenke H.G."/>
            <person name="Brambilla E."/>
            <person name="Klenk H.-P."/>
            <person name="Eisen J.A."/>
        </authorList>
    </citation>
    <scope>NUCLEOTIDE SEQUENCE [LARGE SCALE GENOMIC DNA]</scope>
    <source>
        <strain evidence="18">DSM 17093 / CIP 108686 / LMG 22925 / RQ-24</strain>
    </source>
</reference>
<dbReference type="InterPro" id="IPR011761">
    <property type="entry name" value="ATP-grasp"/>
</dbReference>
<sequence>MKVMVVGSGGREHALVWKLAASPRVSELLAVPGNAGMAALARCVPCSLTPEALLELAEREGVDFTVVGPEAPLVAGVADAFAGAGRRLFGPVRAAALLEGSKAHAKAFMARHGVPTAAHASFRDLAEALAYLRAQPLPVVVKDSALAAGKGVTVAQRYEEAERALREVLGRGGEVVIEAFLRGQELSLLVLTDGDTAHALPLAQDYKQAFDGDRGPMTGGMGAVAPAPLLSEAALETVMRTIVAPTLAGLRAEGVTYRGVLFIGLMVTEAGAKVLEYNVRFGDPETQAVLPLLQSDLLELLEATADGRLCEVTPTWSDAASACVVLAAPGYPGAYAKGLPVALPSTLEPGTLIFHAGTARDGGRLVSAGGRVLNVVAVRPALAEAVAAAYRTVDRVTLEGAHVRRDIGGRLGGDVAVD</sequence>
<dbReference type="Pfam" id="PF01071">
    <property type="entry name" value="GARS_A"/>
    <property type="match status" value="1"/>
</dbReference>
<dbReference type="GO" id="GO:0004637">
    <property type="term" value="F:phosphoribosylamine-glycine ligase activity"/>
    <property type="evidence" value="ECO:0007669"/>
    <property type="project" value="UniProtKB-UniRule"/>
</dbReference>
<dbReference type="SUPFAM" id="SSF52440">
    <property type="entry name" value="PreATP-grasp domain"/>
    <property type="match status" value="1"/>
</dbReference>
<organism evidence="17 18">
    <name type="scientific">Truepera radiovictrix (strain DSM 17093 / CIP 108686 / LMG 22925 / RQ-24)</name>
    <dbReference type="NCBI Taxonomy" id="649638"/>
    <lineage>
        <taxon>Bacteria</taxon>
        <taxon>Thermotogati</taxon>
        <taxon>Deinococcota</taxon>
        <taxon>Deinococci</taxon>
        <taxon>Trueperales</taxon>
        <taxon>Trueperaceae</taxon>
        <taxon>Truepera</taxon>
    </lineage>
</organism>
<dbReference type="SUPFAM" id="SSF51246">
    <property type="entry name" value="Rudiment single hybrid motif"/>
    <property type="match status" value="1"/>
</dbReference>
<dbReference type="InterPro" id="IPR011054">
    <property type="entry name" value="Rudment_hybrid_motif"/>
</dbReference>
<accession>D7CUC0</accession>
<evidence type="ECO:0000256" key="12">
    <source>
        <dbReference type="ARBA" id="ARBA00042242"/>
    </source>
</evidence>
<evidence type="ECO:0000256" key="2">
    <source>
        <dbReference type="ARBA" id="ARBA00001946"/>
    </source>
</evidence>
<dbReference type="Gene3D" id="3.30.470.20">
    <property type="entry name" value="ATP-grasp fold, B domain"/>
    <property type="match status" value="1"/>
</dbReference>
<evidence type="ECO:0000256" key="6">
    <source>
        <dbReference type="ARBA" id="ARBA00022723"/>
    </source>
</evidence>
<dbReference type="InterPro" id="IPR037123">
    <property type="entry name" value="PRibGlycinamide_synth_C_sf"/>
</dbReference>
<evidence type="ECO:0000256" key="5">
    <source>
        <dbReference type="ARBA" id="ARBA00022598"/>
    </source>
</evidence>
<evidence type="ECO:0000256" key="8">
    <source>
        <dbReference type="ARBA" id="ARBA00022755"/>
    </source>
</evidence>
<dbReference type="Gene3D" id="3.30.1490.20">
    <property type="entry name" value="ATP-grasp fold, A domain"/>
    <property type="match status" value="1"/>
</dbReference>
<dbReference type="InterPro" id="IPR000115">
    <property type="entry name" value="PRibGlycinamide_synth"/>
</dbReference>
<dbReference type="GO" id="GO:0005524">
    <property type="term" value="F:ATP binding"/>
    <property type="evidence" value="ECO:0007669"/>
    <property type="project" value="UniProtKB-UniRule"/>
</dbReference>
<dbReference type="Proteomes" id="UP000000379">
    <property type="component" value="Chromosome"/>
</dbReference>
<evidence type="ECO:0000256" key="14">
    <source>
        <dbReference type="HAMAP-Rule" id="MF_00138"/>
    </source>
</evidence>
<comment type="catalytic activity">
    <reaction evidence="14">
        <text>5-phospho-beta-D-ribosylamine + glycine + ATP = N(1)-(5-phospho-beta-D-ribosyl)glycinamide + ADP + phosphate + H(+)</text>
        <dbReference type="Rhea" id="RHEA:17453"/>
        <dbReference type="ChEBI" id="CHEBI:15378"/>
        <dbReference type="ChEBI" id="CHEBI:30616"/>
        <dbReference type="ChEBI" id="CHEBI:43474"/>
        <dbReference type="ChEBI" id="CHEBI:57305"/>
        <dbReference type="ChEBI" id="CHEBI:58681"/>
        <dbReference type="ChEBI" id="CHEBI:143788"/>
        <dbReference type="ChEBI" id="CHEBI:456216"/>
        <dbReference type="EC" id="6.3.4.13"/>
    </reaction>
</comment>
<dbReference type="GO" id="GO:0046872">
    <property type="term" value="F:metal ion binding"/>
    <property type="evidence" value="ECO:0007669"/>
    <property type="project" value="UniProtKB-KW"/>
</dbReference>
<dbReference type="EC" id="6.3.4.13" evidence="4 14"/>
<keyword evidence="18" id="KW-1185">Reference proteome</keyword>
<dbReference type="PANTHER" id="PTHR43472:SF1">
    <property type="entry name" value="PHOSPHORIBOSYLAMINE--GLYCINE LIGASE, CHLOROPLASTIC"/>
    <property type="match status" value="1"/>
</dbReference>
<evidence type="ECO:0000313" key="17">
    <source>
        <dbReference type="EMBL" id="ADI15705.1"/>
    </source>
</evidence>
<evidence type="ECO:0000313" key="18">
    <source>
        <dbReference type="Proteomes" id="UP000000379"/>
    </source>
</evidence>
<reference evidence="17 18" key="2">
    <citation type="journal article" date="2011" name="Stand. Genomic Sci.">
        <title>Complete genome sequence of Truepera radiovictrix type strain (RQ-24).</title>
        <authorList>
            <person name="Ivanova N."/>
            <person name="Rohde C."/>
            <person name="Munk C."/>
            <person name="Nolan M."/>
            <person name="Lucas S."/>
            <person name="Del Rio T.G."/>
            <person name="Tice H."/>
            <person name="Deshpande S."/>
            <person name="Cheng J.F."/>
            <person name="Tapia R."/>
            <person name="Han C."/>
            <person name="Goodwin L."/>
            <person name="Pitluck S."/>
            <person name="Liolios K."/>
            <person name="Mavromatis K."/>
            <person name="Mikhailova N."/>
            <person name="Pati A."/>
            <person name="Chen A."/>
            <person name="Palaniappan K."/>
            <person name="Land M."/>
            <person name="Hauser L."/>
            <person name="Chang Y.J."/>
            <person name="Jeffries C.D."/>
            <person name="Brambilla E."/>
            <person name="Rohde M."/>
            <person name="Goker M."/>
            <person name="Tindall B.J."/>
            <person name="Woyke T."/>
            <person name="Bristow J."/>
            <person name="Eisen J.A."/>
            <person name="Markowitz V."/>
            <person name="Hugenholtz P."/>
            <person name="Kyrpides N.C."/>
            <person name="Klenk H.P."/>
            <person name="Lapidus A."/>
        </authorList>
    </citation>
    <scope>NUCLEOTIDE SEQUENCE [LARGE SCALE GENOMIC DNA]</scope>
    <source>
        <strain evidence="18">DSM 17093 / CIP 108686 / LMG 22925 / RQ-24</strain>
    </source>
</reference>
<comment type="pathway">
    <text evidence="3 14">Purine metabolism; IMP biosynthesis via de novo pathway; N(1)-(5-phospho-D-ribosyl)glycinamide from 5-phospho-alpha-D-ribose 1-diphosphate: step 2/2.</text>
</comment>
<dbReference type="OrthoDB" id="9807240at2"/>
<evidence type="ECO:0000256" key="11">
    <source>
        <dbReference type="ARBA" id="ARBA00038345"/>
    </source>
</evidence>
<protein>
    <recommendedName>
        <fullName evidence="4 14">Phosphoribosylamine--glycine ligase</fullName>
        <ecNumber evidence="4 14">6.3.4.13</ecNumber>
    </recommendedName>
    <alternativeName>
        <fullName evidence="14">GARS</fullName>
    </alternativeName>
    <alternativeName>
        <fullName evidence="12 14">Glycinamide ribonucleotide synthetase</fullName>
    </alternativeName>
    <alternativeName>
        <fullName evidence="13 14">Phosphoribosylglycinamide synthetase</fullName>
    </alternativeName>
</protein>
<proteinExistence type="inferred from homology"/>
<dbReference type="InterPro" id="IPR016185">
    <property type="entry name" value="PreATP-grasp_dom_sf"/>
</dbReference>
<dbReference type="InterPro" id="IPR020562">
    <property type="entry name" value="PRibGlycinamide_synth_N"/>
</dbReference>
<dbReference type="InterPro" id="IPR020560">
    <property type="entry name" value="PRibGlycinamide_synth_C-dom"/>
</dbReference>
<dbReference type="GO" id="GO:0009113">
    <property type="term" value="P:purine nucleobase biosynthetic process"/>
    <property type="evidence" value="ECO:0007669"/>
    <property type="project" value="InterPro"/>
</dbReference>
<dbReference type="SMART" id="SM01210">
    <property type="entry name" value="GARS_C"/>
    <property type="match status" value="1"/>
</dbReference>
<dbReference type="FunFam" id="3.30.470.20:FF:000018">
    <property type="entry name" value="Trifunctional purine biosynthetic protein adenosine-3"/>
    <property type="match status" value="1"/>
</dbReference>
<evidence type="ECO:0000256" key="9">
    <source>
        <dbReference type="ARBA" id="ARBA00022840"/>
    </source>
</evidence>
<evidence type="ECO:0000256" key="1">
    <source>
        <dbReference type="ARBA" id="ARBA00001936"/>
    </source>
</evidence>
<comment type="cofactor">
    <cofactor evidence="2">
        <name>Mg(2+)</name>
        <dbReference type="ChEBI" id="CHEBI:18420"/>
    </cofactor>
</comment>
<feature type="domain" description="ATP-grasp" evidence="16">
    <location>
        <begin position="106"/>
        <end position="306"/>
    </location>
</feature>
<dbReference type="InterPro" id="IPR020561">
    <property type="entry name" value="PRibGlycinamid_synth_ATP-grasp"/>
</dbReference>
<keyword evidence="6" id="KW-0479">Metal-binding</keyword>
<dbReference type="AlphaFoldDB" id="D7CUC0"/>
<keyword evidence="5 14" id="KW-0436">Ligase</keyword>
<evidence type="ECO:0000256" key="15">
    <source>
        <dbReference type="PROSITE-ProRule" id="PRU00409"/>
    </source>
</evidence>
<gene>
    <name evidence="14" type="primary">purD</name>
    <name evidence="17" type="ordered locus">Trad_2599</name>
</gene>
<dbReference type="PROSITE" id="PS00184">
    <property type="entry name" value="GARS"/>
    <property type="match status" value="1"/>
</dbReference>
<evidence type="ECO:0000256" key="3">
    <source>
        <dbReference type="ARBA" id="ARBA00005174"/>
    </source>
</evidence>
<keyword evidence="7 15" id="KW-0547">Nucleotide-binding</keyword>
<dbReference type="PROSITE" id="PS50975">
    <property type="entry name" value="ATP_GRASP"/>
    <property type="match status" value="1"/>
</dbReference>
<dbReference type="STRING" id="649638.Trad_2599"/>
<dbReference type="Gene3D" id="3.40.50.20">
    <property type="match status" value="1"/>
</dbReference>
<dbReference type="UniPathway" id="UPA00074">
    <property type="reaction ID" value="UER00125"/>
</dbReference>
<keyword evidence="10" id="KW-0464">Manganese</keyword>